<gene>
    <name evidence="2" type="ORF">HZA66_03505</name>
</gene>
<reference evidence="2" key="1">
    <citation type="submission" date="2020-07" db="EMBL/GenBank/DDBJ databases">
        <title>Huge and variable diversity of episymbiotic CPR bacteria and DPANN archaea in groundwater ecosystems.</title>
        <authorList>
            <person name="He C.Y."/>
            <person name="Keren R."/>
            <person name="Whittaker M."/>
            <person name="Farag I.F."/>
            <person name="Doudna J."/>
            <person name="Cate J.H.D."/>
            <person name="Banfield J.F."/>
        </authorList>
    </citation>
    <scope>NUCLEOTIDE SEQUENCE</scope>
    <source>
        <strain evidence="2">NC_groundwater_1818_Pr3_B-0.1um_66_35</strain>
    </source>
</reference>
<dbReference type="EMBL" id="JACRJB010000010">
    <property type="protein sequence ID" value="MBI5128485.1"/>
    <property type="molecule type" value="Genomic_DNA"/>
</dbReference>
<keyword evidence="1" id="KW-0732">Signal</keyword>
<sequence>MKYGLKTMIRRPTGAAIALAAAMVAGGLLAAAPAEARDYPYCLTSPGYGYPGDCSYATYNQCRVAASGRLADCSVNPRVSFREPRRRDYRTYGGDRW</sequence>
<accession>A0A933RTU1</accession>
<proteinExistence type="predicted"/>
<dbReference type="InterPro" id="IPR021937">
    <property type="entry name" value="DUF3551"/>
</dbReference>
<dbReference type="Proteomes" id="UP000782519">
    <property type="component" value="Unassembled WGS sequence"/>
</dbReference>
<name>A0A933RTU1_RHOPL</name>
<evidence type="ECO:0000313" key="2">
    <source>
        <dbReference type="EMBL" id="MBI5128485.1"/>
    </source>
</evidence>
<dbReference type="AlphaFoldDB" id="A0A933RTU1"/>
<feature type="chain" id="PRO_5037414903" evidence="1">
    <location>
        <begin position="31"/>
        <end position="97"/>
    </location>
</feature>
<evidence type="ECO:0000313" key="3">
    <source>
        <dbReference type="Proteomes" id="UP000782519"/>
    </source>
</evidence>
<evidence type="ECO:0000256" key="1">
    <source>
        <dbReference type="SAM" id="SignalP"/>
    </source>
</evidence>
<comment type="caution">
    <text evidence="2">The sequence shown here is derived from an EMBL/GenBank/DDBJ whole genome shotgun (WGS) entry which is preliminary data.</text>
</comment>
<organism evidence="2 3">
    <name type="scientific">Rhodopseudomonas palustris</name>
    <dbReference type="NCBI Taxonomy" id="1076"/>
    <lineage>
        <taxon>Bacteria</taxon>
        <taxon>Pseudomonadati</taxon>
        <taxon>Pseudomonadota</taxon>
        <taxon>Alphaproteobacteria</taxon>
        <taxon>Hyphomicrobiales</taxon>
        <taxon>Nitrobacteraceae</taxon>
        <taxon>Rhodopseudomonas</taxon>
    </lineage>
</organism>
<dbReference type="Pfam" id="PF12071">
    <property type="entry name" value="DUF3551"/>
    <property type="match status" value="1"/>
</dbReference>
<feature type="signal peptide" evidence="1">
    <location>
        <begin position="1"/>
        <end position="30"/>
    </location>
</feature>
<protein>
    <submittedName>
        <fullName evidence="2">DUF3551 domain-containing protein</fullName>
    </submittedName>
</protein>